<evidence type="ECO:0000259" key="3">
    <source>
        <dbReference type="Pfam" id="PF14032"/>
    </source>
</evidence>
<protein>
    <recommendedName>
        <fullName evidence="3">PknH-like extracellular domain-containing protein</fullName>
    </recommendedName>
</protein>
<evidence type="ECO:0000313" key="5">
    <source>
        <dbReference type="Proteomes" id="UP000093898"/>
    </source>
</evidence>
<accession>A0A1A3HCD2</accession>
<feature type="signal peptide" evidence="2">
    <location>
        <begin position="1"/>
        <end position="27"/>
    </location>
</feature>
<evidence type="ECO:0000256" key="2">
    <source>
        <dbReference type="SAM" id="SignalP"/>
    </source>
</evidence>
<evidence type="ECO:0000256" key="1">
    <source>
        <dbReference type="SAM" id="MobiDB-lite"/>
    </source>
</evidence>
<reference evidence="4 5" key="1">
    <citation type="submission" date="2016-06" db="EMBL/GenBank/DDBJ databases">
        <authorList>
            <person name="Kjaerup R.B."/>
            <person name="Dalgaard T.S."/>
            <person name="Juul-Madsen H.R."/>
        </authorList>
    </citation>
    <scope>NUCLEOTIDE SEQUENCE [LARGE SCALE GENOMIC DNA]</scope>
    <source>
        <strain evidence="4 5">1127319.6</strain>
    </source>
</reference>
<feature type="chain" id="PRO_5038470515" description="PknH-like extracellular domain-containing protein" evidence="2">
    <location>
        <begin position="28"/>
        <end position="235"/>
    </location>
</feature>
<feature type="compositionally biased region" description="Low complexity" evidence="1">
    <location>
        <begin position="31"/>
        <end position="46"/>
    </location>
</feature>
<dbReference type="OrthoDB" id="4751224at2"/>
<sequence>MTNSLCQKLWPATGFAAAALLSSCTSAVDGSPTAAPQTVTSSAPSPTAAPPPGADLQPLVLPTDELRRIMNDPTMVKISTWRRGSDGLSVVFTPPQCSVVATPGMRAALDASGNTGVYYVSYTSTASVMVQVTQGVVGFADPAAARAMIAAQQPVWQQCANIDVGITIGDQSGTQHDNALQAGGDSLSLSYAFGPMQCMRTLAAKNAVVVDNVVCSPDPADPATAILNGILDKVH</sequence>
<dbReference type="RefSeq" id="WP_064979230.1">
    <property type="nucleotide sequence ID" value="NZ_LZLC01000039.1"/>
</dbReference>
<organism evidence="4 5">
    <name type="scientific">Mycolicibacterium mucogenicum</name>
    <name type="common">Mycobacterium mucogenicum</name>
    <dbReference type="NCBI Taxonomy" id="56689"/>
    <lineage>
        <taxon>Bacteria</taxon>
        <taxon>Bacillati</taxon>
        <taxon>Actinomycetota</taxon>
        <taxon>Actinomycetes</taxon>
        <taxon>Mycobacteriales</taxon>
        <taxon>Mycobacteriaceae</taxon>
        <taxon>Mycolicibacterium</taxon>
    </lineage>
</organism>
<dbReference type="InterPro" id="IPR038232">
    <property type="entry name" value="PknH-like_Extracell_sf"/>
</dbReference>
<proteinExistence type="predicted"/>
<dbReference type="Pfam" id="PF14032">
    <property type="entry name" value="PknH_C"/>
    <property type="match status" value="1"/>
</dbReference>
<feature type="region of interest" description="Disordered" evidence="1">
    <location>
        <begin position="31"/>
        <end position="57"/>
    </location>
</feature>
<keyword evidence="2" id="KW-0732">Signal</keyword>
<gene>
    <name evidence="4" type="ORF">A5630_14455</name>
</gene>
<dbReference type="EMBL" id="LZLC01000039">
    <property type="protein sequence ID" value="OBJ45334.1"/>
    <property type="molecule type" value="Genomic_DNA"/>
</dbReference>
<dbReference type="AlphaFoldDB" id="A0A1A3HCD2"/>
<dbReference type="InterPro" id="IPR026954">
    <property type="entry name" value="PknH-like_Extracell"/>
</dbReference>
<evidence type="ECO:0000313" key="4">
    <source>
        <dbReference type="EMBL" id="OBJ45334.1"/>
    </source>
</evidence>
<comment type="caution">
    <text evidence="4">The sequence shown here is derived from an EMBL/GenBank/DDBJ whole genome shotgun (WGS) entry which is preliminary data.</text>
</comment>
<name>A0A1A3HCD2_MYCMU</name>
<dbReference type="Proteomes" id="UP000093898">
    <property type="component" value="Unassembled WGS sequence"/>
</dbReference>
<dbReference type="Gene3D" id="3.40.1000.70">
    <property type="entry name" value="PknH-like extracellular domain"/>
    <property type="match status" value="1"/>
</dbReference>
<dbReference type="STRING" id="56689.GCA_001291445_04326"/>
<feature type="domain" description="PknH-like extracellular" evidence="3">
    <location>
        <begin position="52"/>
        <end position="233"/>
    </location>
</feature>